<organism evidence="2 3">
    <name type="scientific">Ramlibacter alkalitolerans</name>
    <dbReference type="NCBI Taxonomy" id="2039631"/>
    <lineage>
        <taxon>Bacteria</taxon>
        <taxon>Pseudomonadati</taxon>
        <taxon>Pseudomonadota</taxon>
        <taxon>Betaproteobacteria</taxon>
        <taxon>Burkholderiales</taxon>
        <taxon>Comamonadaceae</taxon>
        <taxon>Ramlibacter</taxon>
    </lineage>
</organism>
<dbReference type="InterPro" id="IPR022742">
    <property type="entry name" value="Hydrolase_4"/>
</dbReference>
<proteinExistence type="predicted"/>
<sequence>MPQQELALPTAWGQLAGTLQLPDSPAPWPAALLIAGSGPTDRDGNNPLLGTHIDNLKRLAAALAARGVASLRYDKRGVGASVYPGLSEDALRFEHLVDDAVALAGCLAHDDRINRIALVGHSEGALIAALAAHEEQAQAHAVVSIAGAGSRASALMRRQMEDHLPQDIAGPAFAALAALESQQRVEDVPDELFLLFRPTVQPYLISWFRHDPPAVLADLQVPVMLVHGSADVQVGVEHARWLQAGKPDARLEIVAGMDHLLGMGGDTRRGADVVGGAVAAWLQELDVDVAA</sequence>
<evidence type="ECO:0000313" key="2">
    <source>
        <dbReference type="EMBL" id="MBL0425755.1"/>
    </source>
</evidence>
<comment type="caution">
    <text evidence="2">The sequence shown here is derived from an EMBL/GenBank/DDBJ whole genome shotgun (WGS) entry which is preliminary data.</text>
</comment>
<name>A0ABS1JNC5_9BURK</name>
<evidence type="ECO:0000313" key="3">
    <source>
        <dbReference type="Proteomes" id="UP000622707"/>
    </source>
</evidence>
<accession>A0ABS1JNC5</accession>
<dbReference type="SUPFAM" id="SSF53474">
    <property type="entry name" value="alpha/beta-Hydrolases"/>
    <property type="match status" value="1"/>
</dbReference>
<dbReference type="PANTHER" id="PTHR43265:SF1">
    <property type="entry name" value="ESTERASE ESTD"/>
    <property type="match status" value="1"/>
</dbReference>
<protein>
    <submittedName>
        <fullName evidence="2">Alpha/beta fold hydrolase</fullName>
    </submittedName>
</protein>
<dbReference type="InterPro" id="IPR029058">
    <property type="entry name" value="AB_hydrolase_fold"/>
</dbReference>
<dbReference type="EMBL" id="JAEQND010000006">
    <property type="protein sequence ID" value="MBL0425755.1"/>
    <property type="molecule type" value="Genomic_DNA"/>
</dbReference>
<keyword evidence="2" id="KW-0378">Hydrolase</keyword>
<feature type="domain" description="Serine aminopeptidase S33" evidence="1">
    <location>
        <begin position="50"/>
        <end position="150"/>
    </location>
</feature>
<evidence type="ECO:0000259" key="1">
    <source>
        <dbReference type="Pfam" id="PF12146"/>
    </source>
</evidence>
<dbReference type="Gene3D" id="3.40.50.1820">
    <property type="entry name" value="alpha/beta hydrolase"/>
    <property type="match status" value="1"/>
</dbReference>
<dbReference type="PANTHER" id="PTHR43265">
    <property type="entry name" value="ESTERASE ESTD"/>
    <property type="match status" value="1"/>
</dbReference>
<gene>
    <name evidence="2" type="ORF">JI746_11605</name>
</gene>
<dbReference type="Proteomes" id="UP000622707">
    <property type="component" value="Unassembled WGS sequence"/>
</dbReference>
<dbReference type="GO" id="GO:0016787">
    <property type="term" value="F:hydrolase activity"/>
    <property type="evidence" value="ECO:0007669"/>
    <property type="project" value="UniProtKB-KW"/>
</dbReference>
<dbReference type="RefSeq" id="WP_201689622.1">
    <property type="nucleotide sequence ID" value="NZ_JAEQND010000006.1"/>
</dbReference>
<dbReference type="Pfam" id="PF12146">
    <property type="entry name" value="Hydrolase_4"/>
    <property type="match status" value="1"/>
</dbReference>
<reference evidence="2 3" key="1">
    <citation type="journal article" date="2017" name="Int. J. Syst. Evol. Microbiol.">
        <title>Ramlibacter alkalitolerans sp. nov., alkali-tolerant bacterium isolated from soil of ginseng.</title>
        <authorList>
            <person name="Lee D.H."/>
            <person name="Cha C.J."/>
        </authorList>
    </citation>
    <scope>NUCLEOTIDE SEQUENCE [LARGE SCALE GENOMIC DNA]</scope>
    <source>
        <strain evidence="2 3">KACC 19305</strain>
    </source>
</reference>
<keyword evidence="3" id="KW-1185">Reference proteome</keyword>
<dbReference type="InterPro" id="IPR053145">
    <property type="entry name" value="AB_hydrolase_Est10"/>
</dbReference>